<organism evidence="2 3">
    <name type="scientific">Flavobacterium sufflavum</name>
    <dbReference type="NCBI Taxonomy" id="1921138"/>
    <lineage>
        <taxon>Bacteria</taxon>
        <taxon>Pseudomonadati</taxon>
        <taxon>Bacteroidota</taxon>
        <taxon>Flavobacteriia</taxon>
        <taxon>Flavobacteriales</taxon>
        <taxon>Flavobacteriaceae</taxon>
        <taxon>Flavobacterium</taxon>
    </lineage>
</organism>
<dbReference type="Proteomes" id="UP000285211">
    <property type="component" value="Unassembled WGS sequence"/>
</dbReference>
<dbReference type="OrthoDB" id="678019at2"/>
<evidence type="ECO:0000313" key="2">
    <source>
        <dbReference type="EMBL" id="RVT79891.1"/>
    </source>
</evidence>
<evidence type="ECO:0000256" key="1">
    <source>
        <dbReference type="SAM" id="SignalP"/>
    </source>
</evidence>
<keyword evidence="1" id="KW-0732">Signal</keyword>
<accession>A0A3S2WHN2</accession>
<sequence>MNTTVKKIFCFLYFALFLATTSYAQISIGTPNLGFSQICTDATYNATKPFTVSFSFSPVSGLNSSNQFIVELSDASGNFTTPTTLVSSNQGAITTSPATLNFSVPTTMAGEQYKIRIRSTSPAATSTNSVSFSAYYQIQNSPFSINNFVPTATYCPGGNYVLKIDNPGTGTNDSPLKYPALTYKWFKEPSLTPIATTSSLTVNQAGTYYVETNYGSCTSNSYSNRVSVSEASGQSASITSSLGNPFCSNGNATTLTTQTGNSYKWYKNNVLISGANSNTYTTNEEGLYSVNVDFGSCISTATINLQKVKFTSSLNISETYTLSEGETKNVITTTDAVNPSYRWYLDDVAITGATAASLNINQMGNYKVIITQNSGCISYNEMLFTINSFIDSNAVTIPNLISPNSDGINDTWVIPQEYTSGTNTEIIMMNSSGELVFKTDNYLNNWPESILNFKNINPVYYYIIRTKDGKVKKGSITVVK</sequence>
<reference evidence="2 3" key="1">
    <citation type="submission" date="2019-01" db="EMBL/GenBank/DDBJ databases">
        <authorList>
            <person name="Chen W.-M."/>
        </authorList>
    </citation>
    <scope>NUCLEOTIDE SEQUENCE [LARGE SCALE GENOMIC DNA]</scope>
    <source>
        <strain evidence="2 3">BBQ-12</strain>
    </source>
</reference>
<keyword evidence="3" id="KW-1185">Reference proteome</keyword>
<proteinExistence type="predicted"/>
<name>A0A3S2WHN2_9FLAO</name>
<feature type="chain" id="PRO_5018608270" evidence="1">
    <location>
        <begin position="25"/>
        <end position="480"/>
    </location>
</feature>
<feature type="signal peptide" evidence="1">
    <location>
        <begin position="1"/>
        <end position="24"/>
    </location>
</feature>
<dbReference type="Gene3D" id="2.60.40.10">
    <property type="entry name" value="Immunoglobulins"/>
    <property type="match status" value="1"/>
</dbReference>
<dbReference type="RefSeq" id="WP_128193207.1">
    <property type="nucleotide sequence ID" value="NZ_SACJ01000001.1"/>
</dbReference>
<dbReference type="InterPro" id="IPR013783">
    <property type="entry name" value="Ig-like_fold"/>
</dbReference>
<comment type="caution">
    <text evidence="2">The sequence shown here is derived from an EMBL/GenBank/DDBJ whole genome shotgun (WGS) entry which is preliminary data.</text>
</comment>
<evidence type="ECO:0000313" key="3">
    <source>
        <dbReference type="Proteomes" id="UP000285211"/>
    </source>
</evidence>
<gene>
    <name evidence="2" type="ORF">EOD40_01920</name>
</gene>
<dbReference type="Pfam" id="PF13585">
    <property type="entry name" value="CHU_C"/>
    <property type="match status" value="1"/>
</dbReference>
<dbReference type="EMBL" id="SACJ01000001">
    <property type="protein sequence ID" value="RVT79891.1"/>
    <property type="molecule type" value="Genomic_DNA"/>
</dbReference>
<protein>
    <submittedName>
        <fullName evidence="2">Gliding motility-associated C-terminal domain-containing protein</fullName>
    </submittedName>
</protein>
<dbReference type="AlphaFoldDB" id="A0A3S2WHN2"/>